<keyword evidence="2" id="KW-1185">Reference proteome</keyword>
<evidence type="ECO:0000313" key="2">
    <source>
        <dbReference type="Proteomes" id="UP001549167"/>
    </source>
</evidence>
<evidence type="ECO:0000313" key="1">
    <source>
        <dbReference type="EMBL" id="MET3683248.1"/>
    </source>
</evidence>
<proteinExistence type="predicted"/>
<dbReference type="EMBL" id="JBEPMX010000005">
    <property type="protein sequence ID" value="MET3683248.1"/>
    <property type="molecule type" value="Genomic_DNA"/>
</dbReference>
<sequence length="37" mass="4294">MSKLYITVNARDIFLEVSSSREAKQAYMEIKKVFPEA</sequence>
<name>A0ABV2KUJ3_9BACI</name>
<organism evidence="1 2">
    <name type="scientific">Alkalibacillus flavidus</name>
    <dbReference type="NCBI Taxonomy" id="546021"/>
    <lineage>
        <taxon>Bacteria</taxon>
        <taxon>Bacillati</taxon>
        <taxon>Bacillota</taxon>
        <taxon>Bacilli</taxon>
        <taxon>Bacillales</taxon>
        <taxon>Bacillaceae</taxon>
        <taxon>Alkalibacillus</taxon>
    </lineage>
</organism>
<protein>
    <submittedName>
        <fullName evidence="1">Uncharacterized protein</fullName>
    </submittedName>
</protein>
<dbReference type="Proteomes" id="UP001549167">
    <property type="component" value="Unassembled WGS sequence"/>
</dbReference>
<gene>
    <name evidence="1" type="ORF">ABID56_001339</name>
</gene>
<reference evidence="1 2" key="1">
    <citation type="submission" date="2024-06" db="EMBL/GenBank/DDBJ databases">
        <title>Genomic Encyclopedia of Type Strains, Phase IV (KMG-IV): sequencing the most valuable type-strain genomes for metagenomic binning, comparative biology and taxonomic classification.</title>
        <authorList>
            <person name="Goeker M."/>
        </authorList>
    </citation>
    <scope>NUCLEOTIDE SEQUENCE [LARGE SCALE GENOMIC DNA]</scope>
    <source>
        <strain evidence="1 2">DSM 23520</strain>
    </source>
</reference>
<accession>A0ABV2KUJ3</accession>
<comment type="caution">
    <text evidence="1">The sequence shown here is derived from an EMBL/GenBank/DDBJ whole genome shotgun (WGS) entry which is preliminary data.</text>
</comment>